<reference evidence="2" key="2">
    <citation type="journal article" date="2015" name="Data Brief">
        <title>Shoot transcriptome of the giant reed, Arundo donax.</title>
        <authorList>
            <person name="Barrero R.A."/>
            <person name="Guerrero F.D."/>
            <person name="Moolhuijzen P."/>
            <person name="Goolsby J.A."/>
            <person name="Tidwell J."/>
            <person name="Bellgard S.E."/>
            <person name="Bellgard M.I."/>
        </authorList>
    </citation>
    <scope>NUCLEOTIDE SEQUENCE</scope>
    <source>
        <tissue evidence="2">Shoot tissue taken approximately 20 cm above the soil surface</tissue>
    </source>
</reference>
<protein>
    <submittedName>
        <fullName evidence="2">Uncharacterized protein</fullName>
    </submittedName>
</protein>
<dbReference type="AlphaFoldDB" id="A0A0A9B444"/>
<feature type="transmembrane region" description="Helical" evidence="1">
    <location>
        <begin position="27"/>
        <end position="46"/>
    </location>
</feature>
<accession>A0A0A9B444</accession>
<proteinExistence type="predicted"/>
<keyword evidence="1" id="KW-0812">Transmembrane</keyword>
<evidence type="ECO:0000313" key="2">
    <source>
        <dbReference type="EMBL" id="JAD56928.1"/>
    </source>
</evidence>
<sequence length="47" mass="5591">MSRLMWIYKWALVMRLAGPAIRLHSSLYRYAIVFVQFALLGFVRVVF</sequence>
<organism evidence="2">
    <name type="scientific">Arundo donax</name>
    <name type="common">Giant reed</name>
    <name type="synonym">Donax arundinaceus</name>
    <dbReference type="NCBI Taxonomy" id="35708"/>
    <lineage>
        <taxon>Eukaryota</taxon>
        <taxon>Viridiplantae</taxon>
        <taxon>Streptophyta</taxon>
        <taxon>Embryophyta</taxon>
        <taxon>Tracheophyta</taxon>
        <taxon>Spermatophyta</taxon>
        <taxon>Magnoliopsida</taxon>
        <taxon>Liliopsida</taxon>
        <taxon>Poales</taxon>
        <taxon>Poaceae</taxon>
        <taxon>PACMAD clade</taxon>
        <taxon>Arundinoideae</taxon>
        <taxon>Arundineae</taxon>
        <taxon>Arundo</taxon>
    </lineage>
</organism>
<name>A0A0A9B444_ARUDO</name>
<evidence type="ECO:0000256" key="1">
    <source>
        <dbReference type="SAM" id="Phobius"/>
    </source>
</evidence>
<dbReference type="EMBL" id="GBRH01240967">
    <property type="protein sequence ID" value="JAD56928.1"/>
    <property type="molecule type" value="Transcribed_RNA"/>
</dbReference>
<reference evidence="2" key="1">
    <citation type="submission" date="2014-09" db="EMBL/GenBank/DDBJ databases">
        <authorList>
            <person name="Magalhaes I.L.F."/>
            <person name="Oliveira U."/>
            <person name="Santos F.R."/>
            <person name="Vidigal T.H.D.A."/>
            <person name="Brescovit A.D."/>
            <person name="Santos A.J."/>
        </authorList>
    </citation>
    <scope>NUCLEOTIDE SEQUENCE</scope>
    <source>
        <tissue evidence="2">Shoot tissue taken approximately 20 cm above the soil surface</tissue>
    </source>
</reference>
<keyword evidence="1" id="KW-1133">Transmembrane helix</keyword>
<keyword evidence="1" id="KW-0472">Membrane</keyword>